<comment type="caution">
    <text evidence="1">The sequence shown here is derived from an EMBL/GenBank/DDBJ whole genome shotgun (WGS) entry which is preliminary data.</text>
</comment>
<gene>
    <name evidence="1" type="ORF">F6X42_18555</name>
</gene>
<keyword evidence="2" id="KW-1185">Reference proteome</keyword>
<reference evidence="1 2" key="1">
    <citation type="submission" date="2019-09" db="EMBL/GenBank/DDBJ databases">
        <title>Paraburkholderia podalyriae sp. nov., A South African Podalyria-associated rhizobium.</title>
        <authorList>
            <person name="Mavima L."/>
            <person name="Beukes C.W."/>
            <person name="Palmer M."/>
            <person name="De Meyer S.E."/>
            <person name="James E.K."/>
            <person name="Maluk M."/>
            <person name="Avontuur J.R."/>
            <person name="Chan W.Y."/>
            <person name="Venter S.N."/>
            <person name="Steenkamp E.T."/>
        </authorList>
    </citation>
    <scope>NUCLEOTIDE SEQUENCE [LARGE SCALE GENOMIC DNA]</scope>
    <source>
        <strain evidence="1 2">WC7.3b</strain>
    </source>
</reference>
<dbReference type="EMBL" id="VZQQ01000014">
    <property type="protein sequence ID" value="MBC8748535.1"/>
    <property type="molecule type" value="Genomic_DNA"/>
</dbReference>
<sequence length="117" mass="12260">MADINSSAAQHESTDHLSDFANSLGLRGASNEALLGWVCSRFKVLEQQIHIAASVARGGSARASAVDGMGDPFDSTSAGIFDAIIQTLEDSTVQNEMHAGLAELRRAATERDITGTA</sequence>
<name>A0ABR7PQN3_9BURK</name>
<proteinExistence type="predicted"/>
<evidence type="ECO:0000313" key="1">
    <source>
        <dbReference type="EMBL" id="MBC8748535.1"/>
    </source>
</evidence>
<dbReference type="RefSeq" id="WP_187635591.1">
    <property type="nucleotide sequence ID" value="NZ_VZQQ01000014.1"/>
</dbReference>
<organism evidence="1 2">
    <name type="scientific">Paraburkholderia podalyriae</name>
    <dbReference type="NCBI Taxonomy" id="1938811"/>
    <lineage>
        <taxon>Bacteria</taxon>
        <taxon>Pseudomonadati</taxon>
        <taxon>Pseudomonadota</taxon>
        <taxon>Betaproteobacteria</taxon>
        <taxon>Burkholderiales</taxon>
        <taxon>Burkholderiaceae</taxon>
        <taxon>Paraburkholderia</taxon>
    </lineage>
</organism>
<evidence type="ECO:0000313" key="2">
    <source>
        <dbReference type="Proteomes" id="UP000736373"/>
    </source>
</evidence>
<accession>A0ABR7PQN3</accession>
<dbReference type="Proteomes" id="UP000736373">
    <property type="component" value="Unassembled WGS sequence"/>
</dbReference>
<protein>
    <submittedName>
        <fullName evidence="1">Uncharacterized protein</fullName>
    </submittedName>
</protein>